<dbReference type="GeneID" id="30019566"/>
<dbReference type="AlphaFoldDB" id="A0A162MR62"/>
<accession>A0A162MR62</accession>
<evidence type="ECO:0000313" key="3">
    <source>
        <dbReference type="Proteomes" id="UP000076744"/>
    </source>
</evidence>
<feature type="domain" description="Prion-inhibition and propagation HeLo" evidence="1">
    <location>
        <begin position="8"/>
        <end position="124"/>
    </location>
</feature>
<name>A0A162MR62_CORFA</name>
<evidence type="ECO:0000313" key="2">
    <source>
        <dbReference type="EMBL" id="OAA68899.1"/>
    </source>
</evidence>
<sequence>MEVLDAIASGVTLMALFNRTLDVWEMIQLYRNHDTDFDKERLQLELEKRRLYNWSSEMGLCADGSDTRPNILQGWRSEALDNSCLRQIIHLLSDAQTVEAKHGGIGAASCMAETSLLSLHGSCNGDDVQDLKRQFSKKARSQLKKTRPGSYVIARSSVTCSAVCGG</sequence>
<dbReference type="EMBL" id="AZHB01000006">
    <property type="protein sequence ID" value="OAA68899.1"/>
    <property type="molecule type" value="Genomic_DNA"/>
</dbReference>
<keyword evidence="3" id="KW-1185">Reference proteome</keyword>
<reference evidence="2 3" key="1">
    <citation type="journal article" date="2016" name="Genome Biol. Evol.">
        <title>Divergent and convergent evolution of fungal pathogenicity.</title>
        <authorList>
            <person name="Shang Y."/>
            <person name="Xiao G."/>
            <person name="Zheng P."/>
            <person name="Cen K."/>
            <person name="Zhan S."/>
            <person name="Wang C."/>
        </authorList>
    </citation>
    <scope>NUCLEOTIDE SEQUENCE [LARGE SCALE GENOMIC DNA]</scope>
    <source>
        <strain evidence="2 3">ARSEF 2679</strain>
    </source>
</reference>
<dbReference type="Pfam" id="PF14479">
    <property type="entry name" value="HeLo"/>
    <property type="match status" value="1"/>
</dbReference>
<proteinExistence type="predicted"/>
<dbReference type="InterPro" id="IPR038305">
    <property type="entry name" value="HeLo_sf"/>
</dbReference>
<organism evidence="2 3">
    <name type="scientific">Cordyceps fumosorosea (strain ARSEF 2679)</name>
    <name type="common">Isaria fumosorosea</name>
    <dbReference type="NCBI Taxonomy" id="1081104"/>
    <lineage>
        <taxon>Eukaryota</taxon>
        <taxon>Fungi</taxon>
        <taxon>Dikarya</taxon>
        <taxon>Ascomycota</taxon>
        <taxon>Pezizomycotina</taxon>
        <taxon>Sordariomycetes</taxon>
        <taxon>Hypocreomycetidae</taxon>
        <taxon>Hypocreales</taxon>
        <taxon>Cordycipitaceae</taxon>
        <taxon>Cordyceps</taxon>
    </lineage>
</organism>
<dbReference type="Proteomes" id="UP000076744">
    <property type="component" value="Unassembled WGS sequence"/>
</dbReference>
<dbReference type="Gene3D" id="1.20.120.1020">
    <property type="entry name" value="Prion-inhibition and propagation, HeLo domain"/>
    <property type="match status" value="1"/>
</dbReference>
<gene>
    <name evidence="2" type="ORF">ISF_03274</name>
</gene>
<dbReference type="RefSeq" id="XP_018705769.1">
    <property type="nucleotide sequence ID" value="XM_018846880.1"/>
</dbReference>
<dbReference type="InterPro" id="IPR029498">
    <property type="entry name" value="HeLo_dom"/>
</dbReference>
<protein>
    <recommendedName>
        <fullName evidence="1">Prion-inhibition and propagation HeLo domain-containing protein</fullName>
    </recommendedName>
</protein>
<comment type="caution">
    <text evidence="2">The sequence shown here is derived from an EMBL/GenBank/DDBJ whole genome shotgun (WGS) entry which is preliminary data.</text>
</comment>
<dbReference type="OrthoDB" id="20872at2759"/>
<evidence type="ECO:0000259" key="1">
    <source>
        <dbReference type="Pfam" id="PF14479"/>
    </source>
</evidence>